<dbReference type="AlphaFoldDB" id="A0A7X0J4B8"/>
<evidence type="ECO:0000313" key="1">
    <source>
        <dbReference type="EMBL" id="MBB6500878.1"/>
    </source>
</evidence>
<organism evidence="1 2">
    <name type="scientific">Pedobacter cryoconitis</name>
    <dbReference type="NCBI Taxonomy" id="188932"/>
    <lineage>
        <taxon>Bacteria</taxon>
        <taxon>Pseudomonadati</taxon>
        <taxon>Bacteroidota</taxon>
        <taxon>Sphingobacteriia</taxon>
        <taxon>Sphingobacteriales</taxon>
        <taxon>Sphingobacteriaceae</taxon>
        <taxon>Pedobacter</taxon>
    </lineage>
</organism>
<comment type="caution">
    <text evidence="1">The sequence shown here is derived from an EMBL/GenBank/DDBJ whole genome shotgun (WGS) entry which is preliminary data.</text>
</comment>
<protein>
    <submittedName>
        <fullName evidence="1">Uncharacterized protein</fullName>
    </submittedName>
</protein>
<name>A0A7X0J4B8_9SPHI</name>
<accession>A0A7X0J4B8</accession>
<dbReference type="Proteomes" id="UP000521017">
    <property type="component" value="Unassembled WGS sequence"/>
</dbReference>
<dbReference type="EMBL" id="JACHCC010000007">
    <property type="protein sequence ID" value="MBB6500878.1"/>
    <property type="molecule type" value="Genomic_DNA"/>
</dbReference>
<reference evidence="1 2" key="1">
    <citation type="submission" date="2020-08" db="EMBL/GenBank/DDBJ databases">
        <title>Genomic Encyclopedia of Type Strains, Phase IV (KMG-V): Genome sequencing to study the core and pangenomes of soil and plant-associated prokaryotes.</title>
        <authorList>
            <person name="Whitman W."/>
        </authorList>
    </citation>
    <scope>NUCLEOTIDE SEQUENCE [LARGE SCALE GENOMIC DNA]</scope>
    <source>
        <strain evidence="1 2">M2T3</strain>
    </source>
</reference>
<gene>
    <name evidence="1" type="ORF">HDF25_003037</name>
</gene>
<proteinExistence type="predicted"/>
<sequence length="76" mass="8825">MNVPITSIEATTTVNRKLNDLLSIQYKFKLKIYKSCAYKIICRAISILKWSRVFRRANVKALILNPNLKIIKNNSK</sequence>
<evidence type="ECO:0000313" key="2">
    <source>
        <dbReference type="Proteomes" id="UP000521017"/>
    </source>
</evidence>